<feature type="signal peptide" evidence="1">
    <location>
        <begin position="1"/>
        <end position="16"/>
    </location>
</feature>
<sequence length="67" mass="7216">MKYSLVLAAIVSVAFAVTHEEHQAFIRRQTNVQNTVNANTPAMTDQDGNVIPFDAAHVYMAGQAAGI</sequence>
<evidence type="ECO:0000256" key="1">
    <source>
        <dbReference type="SAM" id="SignalP"/>
    </source>
</evidence>
<proteinExistence type="predicted"/>
<protein>
    <submittedName>
        <fullName evidence="2">Uncharacterized protein</fullName>
    </submittedName>
</protein>
<accession>A0ABP0BBX6</accession>
<evidence type="ECO:0000313" key="3">
    <source>
        <dbReference type="Proteomes" id="UP001642482"/>
    </source>
</evidence>
<evidence type="ECO:0000313" key="2">
    <source>
        <dbReference type="EMBL" id="CAK7216990.1"/>
    </source>
</evidence>
<organism evidence="2 3">
    <name type="scientific">Sporothrix eucalyptigena</name>
    <dbReference type="NCBI Taxonomy" id="1812306"/>
    <lineage>
        <taxon>Eukaryota</taxon>
        <taxon>Fungi</taxon>
        <taxon>Dikarya</taxon>
        <taxon>Ascomycota</taxon>
        <taxon>Pezizomycotina</taxon>
        <taxon>Sordariomycetes</taxon>
        <taxon>Sordariomycetidae</taxon>
        <taxon>Ophiostomatales</taxon>
        <taxon>Ophiostomataceae</taxon>
        <taxon>Sporothrix</taxon>
    </lineage>
</organism>
<keyword evidence="1" id="KW-0732">Signal</keyword>
<dbReference type="Proteomes" id="UP001642482">
    <property type="component" value="Unassembled WGS sequence"/>
</dbReference>
<keyword evidence="3" id="KW-1185">Reference proteome</keyword>
<dbReference type="EMBL" id="CAWUHD010000022">
    <property type="protein sequence ID" value="CAK7216990.1"/>
    <property type="molecule type" value="Genomic_DNA"/>
</dbReference>
<comment type="caution">
    <text evidence="2">The sequence shown here is derived from an EMBL/GenBank/DDBJ whole genome shotgun (WGS) entry which is preliminary data.</text>
</comment>
<gene>
    <name evidence="2" type="ORF">SEUCBS140593_003053</name>
</gene>
<name>A0ABP0BBX6_9PEZI</name>
<feature type="chain" id="PRO_5047476288" evidence="1">
    <location>
        <begin position="17"/>
        <end position="67"/>
    </location>
</feature>
<reference evidence="2 3" key="1">
    <citation type="submission" date="2024-01" db="EMBL/GenBank/DDBJ databases">
        <authorList>
            <person name="Allen C."/>
            <person name="Tagirdzhanova G."/>
        </authorList>
    </citation>
    <scope>NUCLEOTIDE SEQUENCE [LARGE SCALE GENOMIC DNA]</scope>
</reference>